<organism evidence="21 22">
    <name type="scientific">Effusibacillus dendaii</name>
    <dbReference type="NCBI Taxonomy" id="2743772"/>
    <lineage>
        <taxon>Bacteria</taxon>
        <taxon>Bacillati</taxon>
        <taxon>Bacillota</taxon>
        <taxon>Bacilli</taxon>
        <taxon>Bacillales</taxon>
        <taxon>Alicyclobacillaceae</taxon>
        <taxon>Effusibacillus</taxon>
    </lineage>
</organism>
<feature type="active site" description="Proton donor" evidence="16">
    <location>
        <position position="206"/>
    </location>
</feature>
<dbReference type="PIRSF" id="PIRSF000098">
    <property type="entry name" value="Homoser_dehydrog"/>
    <property type="match status" value="1"/>
</dbReference>
<dbReference type="InterPro" id="IPR005106">
    <property type="entry name" value="Asp/hSer_DH_NAD-bd"/>
</dbReference>
<evidence type="ECO:0000256" key="11">
    <source>
        <dbReference type="ARBA" id="ARBA00023002"/>
    </source>
</evidence>
<evidence type="ECO:0000256" key="3">
    <source>
        <dbReference type="ARBA" id="ARBA00005062"/>
    </source>
</evidence>
<dbReference type="Gene3D" id="3.30.70.260">
    <property type="match status" value="1"/>
</dbReference>
<dbReference type="GO" id="GO:0009086">
    <property type="term" value="P:methionine biosynthetic process"/>
    <property type="evidence" value="ECO:0007669"/>
    <property type="project" value="UniProtKB-KW"/>
</dbReference>
<evidence type="ECO:0000259" key="20">
    <source>
        <dbReference type="PROSITE" id="PS51671"/>
    </source>
</evidence>
<dbReference type="CDD" id="cd04881">
    <property type="entry name" value="ACT_HSDH-Hom"/>
    <property type="match status" value="1"/>
</dbReference>
<evidence type="ECO:0000256" key="18">
    <source>
        <dbReference type="RuleBase" id="RU000579"/>
    </source>
</evidence>
<name>A0A7I8DD37_9BACL</name>
<reference evidence="21 22" key="1">
    <citation type="submission" date="2020-08" db="EMBL/GenBank/DDBJ databases">
        <title>Complete Genome Sequence of Effusibacillus dendaii Strain skT53, Isolated from Farmland soil.</title>
        <authorList>
            <person name="Konishi T."/>
            <person name="Kawasaki H."/>
        </authorList>
    </citation>
    <scope>NUCLEOTIDE SEQUENCE [LARGE SCALE GENOMIC DNA]</scope>
    <source>
        <strain evidence="22">skT53</strain>
    </source>
</reference>
<dbReference type="Pfam" id="PF03447">
    <property type="entry name" value="NAD_binding_3"/>
    <property type="match status" value="1"/>
</dbReference>
<dbReference type="InterPro" id="IPR016204">
    <property type="entry name" value="HDH"/>
</dbReference>
<dbReference type="EMBL" id="AP023366">
    <property type="protein sequence ID" value="BCJ88108.1"/>
    <property type="molecule type" value="Genomic_DNA"/>
</dbReference>
<dbReference type="GO" id="GO:0046872">
    <property type="term" value="F:metal ion binding"/>
    <property type="evidence" value="ECO:0007669"/>
    <property type="project" value="UniProtKB-KW"/>
</dbReference>
<dbReference type="KEGG" id="eff:skT53_30930"/>
<accession>A0A7I8DD37</accession>
<dbReference type="GO" id="GO:0009088">
    <property type="term" value="P:threonine biosynthetic process"/>
    <property type="evidence" value="ECO:0007669"/>
    <property type="project" value="UniProtKB-UniPathway"/>
</dbReference>
<comment type="similarity">
    <text evidence="4 19">Belongs to the homoserine dehydrogenase family.</text>
</comment>
<feature type="binding site" evidence="17">
    <location>
        <position position="106"/>
    </location>
    <ligand>
        <name>NADPH</name>
        <dbReference type="ChEBI" id="CHEBI:57783"/>
    </ligand>
</feature>
<protein>
    <recommendedName>
        <fullName evidence="6 18">Homoserine dehydrogenase</fullName>
        <ecNumber evidence="5 18">1.1.1.3</ecNumber>
    </recommendedName>
</protein>
<gene>
    <name evidence="21" type="ORF">skT53_30930</name>
</gene>
<keyword evidence="7 18" id="KW-0028">Amino-acid biosynthesis</keyword>
<evidence type="ECO:0000256" key="14">
    <source>
        <dbReference type="ARBA" id="ARBA00023167"/>
    </source>
</evidence>
<evidence type="ECO:0000256" key="16">
    <source>
        <dbReference type="PIRSR" id="PIRSR000098-1"/>
    </source>
</evidence>
<feature type="binding site" evidence="17">
    <location>
        <begin position="10"/>
        <end position="17"/>
    </location>
    <ligand>
        <name>NADP(+)</name>
        <dbReference type="ChEBI" id="CHEBI:58349"/>
    </ligand>
</feature>
<dbReference type="Pfam" id="PF00742">
    <property type="entry name" value="Homoserine_dh"/>
    <property type="match status" value="1"/>
</dbReference>
<dbReference type="InterPro" id="IPR019811">
    <property type="entry name" value="HDH_CS"/>
</dbReference>
<dbReference type="Gene3D" id="3.40.50.720">
    <property type="entry name" value="NAD(P)-binding Rossmann-like Domain"/>
    <property type="match status" value="1"/>
</dbReference>
<evidence type="ECO:0000256" key="17">
    <source>
        <dbReference type="PIRSR" id="PIRSR000098-2"/>
    </source>
</evidence>
<evidence type="ECO:0000256" key="12">
    <source>
        <dbReference type="ARBA" id="ARBA00023027"/>
    </source>
</evidence>
<dbReference type="InterPro" id="IPR001342">
    <property type="entry name" value="HDH_cat"/>
</dbReference>
<dbReference type="UniPathway" id="UPA00050">
    <property type="reaction ID" value="UER00063"/>
</dbReference>
<keyword evidence="12" id="KW-0520">NAD</keyword>
<evidence type="ECO:0000256" key="5">
    <source>
        <dbReference type="ARBA" id="ARBA00013213"/>
    </source>
</evidence>
<keyword evidence="9" id="KW-0479">Metal-binding</keyword>
<dbReference type="Pfam" id="PF01842">
    <property type="entry name" value="ACT"/>
    <property type="match status" value="1"/>
</dbReference>
<evidence type="ECO:0000256" key="2">
    <source>
        <dbReference type="ARBA" id="ARBA00005056"/>
    </source>
</evidence>
<feature type="binding site" evidence="17">
    <location>
        <position position="191"/>
    </location>
    <ligand>
        <name>L-homoserine</name>
        <dbReference type="ChEBI" id="CHEBI:57476"/>
    </ligand>
</feature>
<keyword evidence="11 18" id="KW-0560">Oxidoreductase</keyword>
<dbReference type="PROSITE" id="PS01042">
    <property type="entry name" value="HOMOSER_DHGENASE"/>
    <property type="match status" value="1"/>
</dbReference>
<evidence type="ECO:0000256" key="10">
    <source>
        <dbReference type="ARBA" id="ARBA00022857"/>
    </source>
</evidence>
<dbReference type="PANTHER" id="PTHR43331">
    <property type="entry name" value="HOMOSERINE DEHYDROGENASE"/>
    <property type="match status" value="1"/>
</dbReference>
<evidence type="ECO:0000256" key="8">
    <source>
        <dbReference type="ARBA" id="ARBA00022697"/>
    </source>
</evidence>
<evidence type="ECO:0000256" key="7">
    <source>
        <dbReference type="ARBA" id="ARBA00022605"/>
    </source>
</evidence>
<dbReference type="PROSITE" id="PS51671">
    <property type="entry name" value="ACT"/>
    <property type="match status" value="1"/>
</dbReference>
<evidence type="ECO:0000256" key="15">
    <source>
        <dbReference type="ARBA" id="ARBA00048841"/>
    </source>
</evidence>
<comment type="catalytic activity">
    <reaction evidence="15">
        <text>L-homoserine + NADP(+) = L-aspartate 4-semialdehyde + NADPH + H(+)</text>
        <dbReference type="Rhea" id="RHEA:15761"/>
        <dbReference type="ChEBI" id="CHEBI:15378"/>
        <dbReference type="ChEBI" id="CHEBI:57476"/>
        <dbReference type="ChEBI" id="CHEBI:57783"/>
        <dbReference type="ChEBI" id="CHEBI:58349"/>
        <dbReference type="ChEBI" id="CHEBI:537519"/>
        <dbReference type="EC" id="1.1.1.3"/>
    </reaction>
    <physiologicalReaction direction="right-to-left" evidence="15">
        <dbReference type="Rhea" id="RHEA:15763"/>
    </physiologicalReaction>
</comment>
<sequence>MKEQVRIGMLGLGTVGSGVVKVLAENGTEIEKRSGLPIRIKSIVVRDLEKERLVEVPAELLTTDAWQVVNDPEIDVIVEVMGGIEGTKDLLLTAFRNGKSVVTANKDLIAEHGDELILEATRNGCDFLYEASVGGGIPIIRPLRKDLAGNKISEVMGIVNGTTNYILTRMTQMGMAFEDALKEAQELGYAEANPASDVEGWDAGRKIAIVASLAFNSRVNFSDVDTEGITSITERDIDYAKQMGYAIKLIGSAKETENGSISAQVYPALVPQDHPLASVNGVYNAIFVRGNAIGEAMFLGLGAGQLPTASSVIGDIVEAVRNFHAGTRGKFLVDCYEQKTIQSSLENKNRFYLRLEVADQPGVLGAIAGKIGQHGVSIHTMFQKWTDSQTAEIVVITHEVREGSLRDALNELGDMEHVHAIKQTLRVVS</sequence>
<dbReference type="FunFam" id="3.40.50.720:FF:000062">
    <property type="entry name" value="Homoserine dehydrogenase"/>
    <property type="match status" value="1"/>
</dbReference>
<dbReference type="Gene3D" id="3.30.360.10">
    <property type="entry name" value="Dihydrodipicolinate Reductase, domain 2"/>
    <property type="match status" value="1"/>
</dbReference>
<dbReference type="AlphaFoldDB" id="A0A7I8DD37"/>
<dbReference type="SUPFAM" id="SSF55021">
    <property type="entry name" value="ACT-like"/>
    <property type="match status" value="1"/>
</dbReference>
<feature type="domain" description="ACT" evidence="20">
    <location>
        <begin position="352"/>
        <end position="426"/>
    </location>
</feature>
<dbReference type="Proteomes" id="UP000593802">
    <property type="component" value="Chromosome"/>
</dbReference>
<proteinExistence type="inferred from homology"/>
<dbReference type="PANTHER" id="PTHR43331:SF1">
    <property type="entry name" value="HOMOSERINE DEHYDROGENASE"/>
    <property type="match status" value="1"/>
</dbReference>
<dbReference type="GO" id="GO:0050661">
    <property type="term" value="F:NADP binding"/>
    <property type="evidence" value="ECO:0007669"/>
    <property type="project" value="InterPro"/>
</dbReference>
<evidence type="ECO:0000313" key="22">
    <source>
        <dbReference type="Proteomes" id="UP000593802"/>
    </source>
</evidence>
<dbReference type="EC" id="1.1.1.3" evidence="5 18"/>
<comment type="pathway">
    <text evidence="3 18">Amino-acid biosynthesis; L-methionine biosynthesis via de novo pathway; L-homoserine from L-aspartate: step 3/3.</text>
</comment>
<keyword evidence="14 18" id="KW-0486">Methionine biosynthesis</keyword>
<evidence type="ECO:0000256" key="19">
    <source>
        <dbReference type="RuleBase" id="RU004171"/>
    </source>
</evidence>
<dbReference type="InterPro" id="IPR045865">
    <property type="entry name" value="ACT-like_dom_sf"/>
</dbReference>
<dbReference type="SUPFAM" id="SSF55347">
    <property type="entry name" value="Glyceraldehyde-3-phosphate dehydrogenase-like, C-terminal domain"/>
    <property type="match status" value="1"/>
</dbReference>
<dbReference type="RefSeq" id="WP_200758768.1">
    <property type="nucleotide sequence ID" value="NZ_AP023366.1"/>
</dbReference>
<keyword evidence="10 17" id="KW-0521">NADP</keyword>
<dbReference type="SUPFAM" id="SSF51735">
    <property type="entry name" value="NAD(P)-binding Rossmann-fold domains"/>
    <property type="match status" value="1"/>
</dbReference>
<evidence type="ECO:0000256" key="6">
    <source>
        <dbReference type="ARBA" id="ARBA00013376"/>
    </source>
</evidence>
<keyword evidence="8 18" id="KW-0791">Threonine biosynthesis</keyword>
<dbReference type="InterPro" id="IPR002912">
    <property type="entry name" value="ACT_dom"/>
</dbReference>
<dbReference type="NCBIfam" id="NF004976">
    <property type="entry name" value="PRK06349.1"/>
    <property type="match status" value="1"/>
</dbReference>
<comment type="pathway">
    <text evidence="2 18">Amino-acid biosynthesis; L-threonine biosynthesis; L-threonine from L-aspartate: step 3/5.</text>
</comment>
<comment type="cofactor">
    <cofactor evidence="1">
        <name>a metal cation</name>
        <dbReference type="ChEBI" id="CHEBI:25213"/>
    </cofactor>
</comment>
<dbReference type="UniPathway" id="UPA00051">
    <property type="reaction ID" value="UER00465"/>
</dbReference>
<dbReference type="FunFam" id="3.30.360.10:FF:000005">
    <property type="entry name" value="Homoserine dehydrogenase"/>
    <property type="match status" value="1"/>
</dbReference>
<evidence type="ECO:0000313" key="21">
    <source>
        <dbReference type="EMBL" id="BCJ88108.1"/>
    </source>
</evidence>
<keyword evidence="22" id="KW-1185">Reference proteome</keyword>
<keyword evidence="13" id="KW-0915">Sodium</keyword>
<dbReference type="GO" id="GO:0004412">
    <property type="term" value="F:homoserine dehydrogenase activity"/>
    <property type="evidence" value="ECO:0007669"/>
    <property type="project" value="UniProtKB-EC"/>
</dbReference>
<evidence type="ECO:0000256" key="1">
    <source>
        <dbReference type="ARBA" id="ARBA00001920"/>
    </source>
</evidence>
<evidence type="ECO:0000256" key="4">
    <source>
        <dbReference type="ARBA" id="ARBA00006753"/>
    </source>
</evidence>
<evidence type="ECO:0000256" key="9">
    <source>
        <dbReference type="ARBA" id="ARBA00022723"/>
    </source>
</evidence>
<evidence type="ECO:0000256" key="13">
    <source>
        <dbReference type="ARBA" id="ARBA00023053"/>
    </source>
</evidence>
<dbReference type="InterPro" id="IPR036291">
    <property type="entry name" value="NAD(P)-bd_dom_sf"/>
</dbReference>